<keyword evidence="9" id="KW-1185">Reference proteome</keyword>
<keyword evidence="2" id="KW-0677">Repeat</keyword>
<dbReference type="PANTHER" id="PTHR23084:SF262">
    <property type="entry name" value="FYVE-TYPE DOMAIN-CONTAINING PROTEIN"/>
    <property type="match status" value="1"/>
</dbReference>
<dbReference type="PROSITE" id="PS50178">
    <property type="entry name" value="ZF_FYVE"/>
    <property type="match status" value="1"/>
</dbReference>
<dbReference type="Proteomes" id="UP000007350">
    <property type="component" value="Unassembled WGS sequence"/>
</dbReference>
<dbReference type="SUPFAM" id="SSF57903">
    <property type="entry name" value="FYVE/PHD zinc finger"/>
    <property type="match status" value="2"/>
</dbReference>
<dbReference type="Gene3D" id="2.20.110.10">
    <property type="entry name" value="Histone H3 K4-specific methyltransferase SET7/9 N-terminal domain"/>
    <property type="match status" value="7"/>
</dbReference>
<evidence type="ECO:0000313" key="9">
    <source>
        <dbReference type="Proteomes" id="UP000007350"/>
    </source>
</evidence>
<keyword evidence="4" id="KW-0862">Zinc</keyword>
<feature type="region of interest" description="Disordered" evidence="6">
    <location>
        <begin position="460"/>
        <end position="484"/>
    </location>
</feature>
<proteinExistence type="predicted"/>
<name>K2PCN1_TRYCR</name>
<feature type="domain" description="FYVE-type" evidence="7">
    <location>
        <begin position="1185"/>
        <end position="1246"/>
    </location>
</feature>
<dbReference type="SUPFAM" id="SSF82185">
    <property type="entry name" value="Histone H3 K4-specific methyltransferase SET7/9 N-terminal domain"/>
    <property type="match status" value="7"/>
</dbReference>
<dbReference type="InterPro" id="IPR011011">
    <property type="entry name" value="Znf_FYVE_PHD"/>
</dbReference>
<dbReference type="EMBL" id="AHKC01004957">
    <property type="protein sequence ID" value="EKF38822.1"/>
    <property type="molecule type" value="Genomic_DNA"/>
</dbReference>
<dbReference type="GO" id="GO:0008270">
    <property type="term" value="F:zinc ion binding"/>
    <property type="evidence" value="ECO:0007669"/>
    <property type="project" value="UniProtKB-KW"/>
</dbReference>
<dbReference type="OrthoDB" id="270720at2759"/>
<gene>
    <name evidence="8" type="ORF">MOQ_000964</name>
</gene>
<feature type="compositionally biased region" description="Acidic residues" evidence="6">
    <location>
        <begin position="1383"/>
        <end position="1392"/>
    </location>
</feature>
<evidence type="ECO:0000256" key="5">
    <source>
        <dbReference type="PROSITE-ProRule" id="PRU00091"/>
    </source>
</evidence>
<dbReference type="PANTHER" id="PTHR23084">
    <property type="entry name" value="PHOSPHATIDYLINOSITOL-4-PHOSPHATE 5-KINASE RELATED"/>
    <property type="match status" value="1"/>
</dbReference>
<feature type="compositionally biased region" description="Low complexity" evidence="6">
    <location>
        <begin position="460"/>
        <end position="473"/>
    </location>
</feature>
<dbReference type="InterPro" id="IPR003409">
    <property type="entry name" value="MORN"/>
</dbReference>
<keyword evidence="3 5" id="KW-0863">Zinc-finger</keyword>
<feature type="compositionally biased region" description="Low complexity" evidence="6">
    <location>
        <begin position="10"/>
        <end position="20"/>
    </location>
</feature>
<dbReference type="Pfam" id="PF01363">
    <property type="entry name" value="FYVE"/>
    <property type="match status" value="1"/>
</dbReference>
<evidence type="ECO:0000256" key="3">
    <source>
        <dbReference type="ARBA" id="ARBA00022771"/>
    </source>
</evidence>
<dbReference type="InterPro" id="IPR000306">
    <property type="entry name" value="Znf_FYVE"/>
</dbReference>
<feature type="compositionally biased region" description="Polar residues" evidence="6">
    <location>
        <begin position="1424"/>
        <end position="1437"/>
    </location>
</feature>
<keyword evidence="1" id="KW-0479">Metal-binding</keyword>
<protein>
    <recommendedName>
        <fullName evidence="7">FYVE-type domain-containing protein</fullName>
    </recommendedName>
</protein>
<evidence type="ECO:0000313" key="8">
    <source>
        <dbReference type="EMBL" id="EKF38822.1"/>
    </source>
</evidence>
<feature type="region of interest" description="Disordered" evidence="6">
    <location>
        <begin position="1"/>
        <end position="20"/>
    </location>
</feature>
<feature type="region of interest" description="Disordered" evidence="6">
    <location>
        <begin position="606"/>
        <end position="625"/>
    </location>
</feature>
<dbReference type="InterPro" id="IPR017455">
    <property type="entry name" value="Znf_FYVE-rel"/>
</dbReference>
<dbReference type="CDD" id="cd00065">
    <property type="entry name" value="FYVE_like_SF"/>
    <property type="match status" value="1"/>
</dbReference>
<dbReference type="Gene3D" id="3.30.40.10">
    <property type="entry name" value="Zinc/RING finger domain, C3HC4 (zinc finger)"/>
    <property type="match status" value="1"/>
</dbReference>
<dbReference type="Pfam" id="PF02493">
    <property type="entry name" value="MORN"/>
    <property type="match status" value="19"/>
</dbReference>
<dbReference type="InterPro" id="IPR013083">
    <property type="entry name" value="Znf_RING/FYVE/PHD"/>
</dbReference>
<comment type="caution">
    <text evidence="8">The sequence shown here is derived from an EMBL/GenBank/DDBJ whole genome shotgun (WGS) entry which is preliminary data.</text>
</comment>
<evidence type="ECO:0000256" key="2">
    <source>
        <dbReference type="ARBA" id="ARBA00022737"/>
    </source>
</evidence>
<evidence type="ECO:0000256" key="6">
    <source>
        <dbReference type="SAM" id="MobiDB-lite"/>
    </source>
</evidence>
<evidence type="ECO:0000256" key="4">
    <source>
        <dbReference type="ARBA" id="ARBA00022833"/>
    </source>
</evidence>
<reference evidence="8 9" key="1">
    <citation type="journal article" date="2012" name="BMC Genomics">
        <title>Comparative genomic analysis of human infective Trypanosoma cruzi lineages with the bat-restricted subspecies T. cruzi marinkellei.</title>
        <authorList>
            <person name="Franzen O."/>
            <person name="Talavera-Lopez C."/>
            <person name="Ochaya S."/>
            <person name="Butler C.E."/>
            <person name="Messenger L.A."/>
            <person name="Lewis M.D."/>
            <person name="Llewellyn M.S."/>
            <person name="Marinkelle C.J."/>
            <person name="Tyler K.M."/>
            <person name="Miles M.A."/>
            <person name="Andersson B."/>
        </authorList>
    </citation>
    <scope>NUCLEOTIDE SEQUENCE [LARGE SCALE GENOMIC DNA]</scope>
    <source>
        <strain evidence="8 9">B7</strain>
    </source>
</reference>
<evidence type="ECO:0000259" key="7">
    <source>
        <dbReference type="PROSITE" id="PS50178"/>
    </source>
</evidence>
<accession>K2PCN1</accession>
<sequence length="1591" mass="175585">MGEQSPTTGPSRQQSSLPPQLSSQIPPLMFYDAESVLCAPVTPQQVIAFNPREKGPPSRVMPDGSEYYGDLLLDQPHGIGIILFKSSSSLYANGDRYGGGWKNGLFHGDGIFVTSSFTYQGSWFEGQMHGKGQMTYSRRITDLMLRGISVFSPFDKTHAPLEYRGDFHYRYHRHGHGVMRYANGDTYEGEWGSNCRHGRGRLVTDDGEIYEGQWSKDERHGNGKITYVNGGEFKGSMVRDKRHGEGVMMFPNGDEYYGTFHNDKIEGHGTMRYKNGDVYEGMWKDGLRNGEGKYSLRKKGATVEGRFVNGLIQGRGVVQHPGVSTFVGEFDRGERRHGTLFWHDSAPGEGACYQGEWLGETMHNRGLLWYRNGDFYFGRFLKNKRHGPGNIRYADGGEYSGYFVNDMREGQGILQNSNGSIQAGMWHNDVFIEGYDGEWDGVTFNGIGHLLLRKPPASLSAGGSNSATATSIGTGSGGSGGEISPTATATSAAAAAAAFTGMQPTFEHFGLFLHGVRHGAGVLRLAGHVIMGIWKHDVLSCESGSWEFPSGDLYLGGFKNGLREGPKGQMWFTDGSFFTGNWQLDAPLGSGSFYATDKREPIYAPEETTADATSPSAAEEENTQSSNYSGMMSLFINLFRRKASPESKETRRPIGFREHFVLQGEWDIARLPYAIYQSLISRLINSSSLIATGDGGGGSGGSGGSGANSSSNNGGAVAAGALPSGNGNGGGINALFKPPAKIPVGMQEKHGFVFFKSGICMRTEWLHNHPRLMLPHRPDAPLYNKIRGVIMTDDRKGGGAGGSKICSFCEKPFTFFRKETQCTFCEQRSCTSCLHPIEVRGRPKIEALLRLRMAQNTTNSEANNNNSTATGDTFVIPAQMPACVDCARVALLGLEFNVIWIPMHCISNSETTTSLNALTDEKKSETVNTAISSLEAYDKAENSLLKFSSSMYSSSFCSNAPYVVYEGYTCNCIPHIYGSLWWGKEGYYLGAFHEGRRHGRGVQMMANGEKYVGEFSNDEWQGMGIYCADDGSAYEGVWEHGKLTSLLYHGEVDEQYRRHGRGQSYEADGSRYNGEWQHGQRHGTGILQMKDNVVYSGDFAFGRIEGEGKLLMETSVFYGRFHAGKKQGKGSEHFGDCVIEGSWCDDVLTGFVRIYDAVTETVYETTYQNGNERDDCFVPPVMVDDAYCQNCAQCQATFSLFLRRHHCRLCGEVVCDSCSQRRASMPLHFKATGPCRVCDRCYRRMEERRMLGIRRYANGEVYAGCWTRGRWVSRGLFSRADGSVVVMDLAGRPLVNGEENTSVANTESKLDLPLDASPPVEELRKLPTSSCTEVDAFTLWWNMMLSVAELSLPLELTPSRSFTLLRAPQMKPIRLFLEKDEARDDDNDDDDGGSNRGNDVRDAAVVRVARYIPSIAPPAPETPTCLSGDSVLTSSSPPQRPMITDSHIMRLVTDGRLEMFPAVPPPSPDGNDVVMLSCYQRGPLLPPTPPRPTLGRNDRIMWDSWQTRPVPQYRGNLETKKQRGVTDWQHVPFACPFLRPVVSDVDRAVRGGDATRWLPTPFVGPQVFTVKDTKAGVVLVEQKEAPSSSVT</sequence>
<dbReference type="SMART" id="SM00698">
    <property type="entry name" value="MORN"/>
    <property type="match status" value="19"/>
</dbReference>
<feature type="region of interest" description="Disordered" evidence="6">
    <location>
        <begin position="1378"/>
        <end position="1400"/>
    </location>
</feature>
<feature type="region of interest" description="Disordered" evidence="6">
    <location>
        <begin position="1419"/>
        <end position="1442"/>
    </location>
</feature>
<dbReference type="SMART" id="SM00064">
    <property type="entry name" value="FYVE"/>
    <property type="match status" value="1"/>
</dbReference>
<evidence type="ECO:0000256" key="1">
    <source>
        <dbReference type="ARBA" id="ARBA00022723"/>
    </source>
</evidence>
<organism evidence="8 9">
    <name type="scientific">Trypanosoma cruzi marinkellei</name>
    <dbReference type="NCBI Taxonomy" id="85056"/>
    <lineage>
        <taxon>Eukaryota</taxon>
        <taxon>Discoba</taxon>
        <taxon>Euglenozoa</taxon>
        <taxon>Kinetoplastea</taxon>
        <taxon>Metakinetoplastina</taxon>
        <taxon>Trypanosomatida</taxon>
        <taxon>Trypanosomatidae</taxon>
        <taxon>Trypanosoma</taxon>
        <taxon>Schizotrypanum</taxon>
    </lineage>
</organism>